<gene>
    <name evidence="3" type="ORF">MAR_025908</name>
</gene>
<dbReference type="Proteomes" id="UP001164746">
    <property type="component" value="Chromosome 8"/>
</dbReference>
<sequence>MDVQNSDGESSHKKARLNEDYAKWDAETLNEELKGKGLGDVAKLFRPGRLVRAIKSRQPDLGITDKDVLCIEIAGLCHDLGHGPFSHLFDREFIPKVLDKKWEIYRTMQINQFPHEQASKLLLDHMLKNVNLKKEFKKYELTEDDITFIKEQIWPEMKDNERNGIDVDKWDYLARDCYMLGIQNNFDHNRCIHFARVLDVKIKSDVVEKQIFTREKEALHLYDMFFTRITDALIEADDCITFT</sequence>
<dbReference type="InterPro" id="IPR003607">
    <property type="entry name" value="HD/PDEase_dom"/>
</dbReference>
<evidence type="ECO:0000313" key="3">
    <source>
        <dbReference type="EMBL" id="WAR11728.1"/>
    </source>
</evidence>
<reference evidence="3" key="1">
    <citation type="submission" date="2022-11" db="EMBL/GenBank/DDBJ databases">
        <title>Centuries of genome instability and evolution in soft-shell clam transmissible cancer (bioRxiv).</title>
        <authorList>
            <person name="Hart S.F.M."/>
            <person name="Yonemitsu M.A."/>
            <person name="Giersch R.M."/>
            <person name="Beal B.F."/>
            <person name="Arriagada G."/>
            <person name="Davis B.W."/>
            <person name="Ostrander E.A."/>
            <person name="Goff S.P."/>
            <person name="Metzger M.J."/>
        </authorList>
    </citation>
    <scope>NUCLEOTIDE SEQUENCE</scope>
    <source>
        <strain evidence="3">MELC-2E11</strain>
        <tissue evidence="3">Siphon/mantle</tissue>
    </source>
</reference>
<name>A0ABY7EP06_MYAAR</name>
<feature type="non-terminal residue" evidence="3">
    <location>
        <position position="1"/>
    </location>
</feature>
<dbReference type="CDD" id="cd00077">
    <property type="entry name" value="HDc"/>
    <property type="match status" value="1"/>
</dbReference>
<comment type="similarity">
    <text evidence="1">Belongs to the SAMHD1 family.</text>
</comment>
<dbReference type="Gene3D" id="1.10.3210.10">
    <property type="entry name" value="Hypothetical protein af1432"/>
    <property type="match status" value="1"/>
</dbReference>
<evidence type="ECO:0000256" key="1">
    <source>
        <dbReference type="ARBA" id="ARBA00005776"/>
    </source>
</evidence>
<keyword evidence="4" id="KW-1185">Reference proteome</keyword>
<accession>A0ABY7EP06</accession>
<organism evidence="3 4">
    <name type="scientific">Mya arenaria</name>
    <name type="common">Soft-shell clam</name>
    <dbReference type="NCBI Taxonomy" id="6604"/>
    <lineage>
        <taxon>Eukaryota</taxon>
        <taxon>Metazoa</taxon>
        <taxon>Spiralia</taxon>
        <taxon>Lophotrochozoa</taxon>
        <taxon>Mollusca</taxon>
        <taxon>Bivalvia</taxon>
        <taxon>Autobranchia</taxon>
        <taxon>Heteroconchia</taxon>
        <taxon>Euheterodonta</taxon>
        <taxon>Imparidentia</taxon>
        <taxon>Neoheterodontei</taxon>
        <taxon>Myida</taxon>
        <taxon>Myoidea</taxon>
        <taxon>Myidae</taxon>
        <taxon>Mya</taxon>
    </lineage>
</organism>
<dbReference type="PANTHER" id="PTHR11373:SF4">
    <property type="entry name" value="DEOXYNUCLEOSIDE TRIPHOSPHATE TRIPHOSPHOHYDROLASE SAMHD1"/>
    <property type="match status" value="1"/>
</dbReference>
<proteinExistence type="inferred from homology"/>
<dbReference type="EMBL" id="CP111019">
    <property type="protein sequence ID" value="WAR11728.1"/>
    <property type="molecule type" value="Genomic_DNA"/>
</dbReference>
<dbReference type="SUPFAM" id="SSF109604">
    <property type="entry name" value="HD-domain/PDEase-like"/>
    <property type="match status" value="1"/>
</dbReference>
<evidence type="ECO:0000313" key="4">
    <source>
        <dbReference type="Proteomes" id="UP001164746"/>
    </source>
</evidence>
<dbReference type="PANTHER" id="PTHR11373">
    <property type="entry name" value="DEOXYNUCLEOSIDE TRIPHOSPHATE TRIPHOSPHOHYDROLASE"/>
    <property type="match status" value="1"/>
</dbReference>
<dbReference type="InterPro" id="IPR050135">
    <property type="entry name" value="dGTPase-like"/>
</dbReference>
<evidence type="ECO:0000259" key="2">
    <source>
        <dbReference type="Pfam" id="PF01966"/>
    </source>
</evidence>
<dbReference type="Pfam" id="PF01966">
    <property type="entry name" value="HD"/>
    <property type="match status" value="1"/>
</dbReference>
<feature type="domain" description="HD" evidence="2">
    <location>
        <begin position="61"/>
        <end position="175"/>
    </location>
</feature>
<protein>
    <submittedName>
        <fullName evidence="3">SAMH1-like protein</fullName>
    </submittedName>
</protein>
<dbReference type="InterPro" id="IPR006674">
    <property type="entry name" value="HD_domain"/>
</dbReference>